<gene>
    <name evidence="1" type="ORF">IFM89_003564</name>
</gene>
<evidence type="ECO:0000313" key="1">
    <source>
        <dbReference type="EMBL" id="KAF9607860.1"/>
    </source>
</evidence>
<proteinExistence type="predicted"/>
<dbReference type="OrthoDB" id="676979at2759"/>
<dbReference type="EMBL" id="JADFTS010000004">
    <property type="protein sequence ID" value="KAF9607860.1"/>
    <property type="molecule type" value="Genomic_DNA"/>
</dbReference>
<dbReference type="SUPFAM" id="SSF52058">
    <property type="entry name" value="L domain-like"/>
    <property type="match status" value="1"/>
</dbReference>
<dbReference type="InterPro" id="IPR001611">
    <property type="entry name" value="Leu-rich_rpt"/>
</dbReference>
<organism evidence="1 2">
    <name type="scientific">Coptis chinensis</name>
    <dbReference type="NCBI Taxonomy" id="261450"/>
    <lineage>
        <taxon>Eukaryota</taxon>
        <taxon>Viridiplantae</taxon>
        <taxon>Streptophyta</taxon>
        <taxon>Embryophyta</taxon>
        <taxon>Tracheophyta</taxon>
        <taxon>Spermatophyta</taxon>
        <taxon>Magnoliopsida</taxon>
        <taxon>Ranunculales</taxon>
        <taxon>Ranunculaceae</taxon>
        <taxon>Coptidoideae</taxon>
        <taxon>Coptis</taxon>
    </lineage>
</organism>
<dbReference type="PANTHER" id="PTHR48009">
    <property type="entry name" value="LEUCINE-RICH REPEAT (LRR) FAMILY PROTEIN"/>
    <property type="match status" value="1"/>
</dbReference>
<dbReference type="AlphaFoldDB" id="A0A835HXA8"/>
<name>A0A835HXA8_9MAGN</name>
<comment type="caution">
    <text evidence="1">The sequence shown here is derived from an EMBL/GenBank/DDBJ whole genome shotgun (WGS) entry which is preliminary data.</text>
</comment>
<reference evidence="1 2" key="1">
    <citation type="submission" date="2020-10" db="EMBL/GenBank/DDBJ databases">
        <title>The Coptis chinensis genome and diversification of protoberbering-type alkaloids.</title>
        <authorList>
            <person name="Wang B."/>
            <person name="Shu S."/>
            <person name="Song C."/>
            <person name="Liu Y."/>
        </authorList>
    </citation>
    <scope>NUCLEOTIDE SEQUENCE [LARGE SCALE GENOMIC DNA]</scope>
    <source>
        <strain evidence="1">HL-2020</strain>
        <tissue evidence="1">Leaf</tissue>
    </source>
</reference>
<dbReference type="InterPro" id="IPR053213">
    <property type="entry name" value="RLP29"/>
</dbReference>
<protein>
    <submittedName>
        <fullName evidence="1">Uncharacterized protein</fullName>
    </submittedName>
</protein>
<dbReference type="Gene3D" id="3.80.10.10">
    <property type="entry name" value="Ribonuclease Inhibitor"/>
    <property type="match status" value="1"/>
</dbReference>
<sequence>MLSGSVSQFPHVFGNLRELEQFSAHSNNFLGLLPSSLSFCPTLQVLNLRNNSLTGNISPNFTRIPSITSLIISQDPFLLLYRVVGS</sequence>
<evidence type="ECO:0000313" key="2">
    <source>
        <dbReference type="Proteomes" id="UP000631114"/>
    </source>
</evidence>
<keyword evidence="2" id="KW-1185">Reference proteome</keyword>
<accession>A0A835HXA8</accession>
<dbReference type="InterPro" id="IPR032675">
    <property type="entry name" value="LRR_dom_sf"/>
</dbReference>
<dbReference type="Pfam" id="PF00560">
    <property type="entry name" value="LRR_1"/>
    <property type="match status" value="2"/>
</dbReference>
<dbReference type="PANTHER" id="PTHR48009:SF9">
    <property type="entry name" value="LRR RECEPTOR-LIKE SERINE_THREONINE-PROTEIN KINASE GSO1"/>
    <property type="match status" value="1"/>
</dbReference>
<dbReference type="Proteomes" id="UP000631114">
    <property type="component" value="Unassembled WGS sequence"/>
</dbReference>